<accession>A0A6L8MID6</accession>
<proteinExistence type="predicted"/>
<gene>
    <name evidence="1" type="ORF">GTP44_13025</name>
</gene>
<dbReference type="Proteomes" id="UP000474565">
    <property type="component" value="Unassembled WGS sequence"/>
</dbReference>
<evidence type="ECO:0000313" key="2">
    <source>
        <dbReference type="Proteomes" id="UP000474565"/>
    </source>
</evidence>
<reference evidence="1 2" key="1">
    <citation type="submission" date="2019-12" db="EMBL/GenBank/DDBJ databases">
        <title>Novel species isolated from a subtropical stream in China.</title>
        <authorList>
            <person name="Lu H."/>
        </authorList>
    </citation>
    <scope>NUCLEOTIDE SEQUENCE [LARGE SCALE GENOMIC DNA]</scope>
    <source>
        <strain evidence="1 2">FT50W</strain>
    </source>
</reference>
<dbReference type="AlphaFoldDB" id="A0A6L8MID6"/>
<protein>
    <submittedName>
        <fullName evidence="1">Uncharacterized protein</fullName>
    </submittedName>
</protein>
<name>A0A6L8MID6_9BURK</name>
<organism evidence="1 2">
    <name type="scientific">Duganella lactea</name>
    <dbReference type="NCBI Taxonomy" id="2692173"/>
    <lineage>
        <taxon>Bacteria</taxon>
        <taxon>Pseudomonadati</taxon>
        <taxon>Pseudomonadota</taxon>
        <taxon>Betaproteobacteria</taxon>
        <taxon>Burkholderiales</taxon>
        <taxon>Oxalobacteraceae</taxon>
        <taxon>Telluria group</taxon>
        <taxon>Duganella</taxon>
    </lineage>
</organism>
<dbReference type="RefSeq" id="WP_161019778.1">
    <property type="nucleotide sequence ID" value="NZ_WWCP01000014.1"/>
</dbReference>
<evidence type="ECO:0000313" key="1">
    <source>
        <dbReference type="EMBL" id="MYM82877.1"/>
    </source>
</evidence>
<dbReference type="EMBL" id="WWCP01000014">
    <property type="protein sequence ID" value="MYM82877.1"/>
    <property type="molecule type" value="Genomic_DNA"/>
</dbReference>
<comment type="caution">
    <text evidence="1">The sequence shown here is derived from an EMBL/GenBank/DDBJ whole genome shotgun (WGS) entry which is preliminary data.</text>
</comment>
<sequence>MLKLIRKSDRTLPIICCDVCGTWIDDAALGAAVFASLSSEGDTNEARLTHKGACHDKAEAELRGKGHNVGWLELKDFLSNMLHNSGVSLDVLKQMHADHEKFGRL</sequence>